<dbReference type="InterPro" id="IPR017981">
    <property type="entry name" value="GPCR_2-like_7TM"/>
</dbReference>
<evidence type="ECO:0000256" key="1">
    <source>
        <dbReference type="ARBA" id="ARBA00004141"/>
    </source>
</evidence>
<evidence type="ECO:0000256" key="9">
    <source>
        <dbReference type="SAM" id="SignalP"/>
    </source>
</evidence>
<keyword evidence="3" id="KW-0217">Developmental protein</keyword>
<dbReference type="Proteomes" id="UP001165289">
    <property type="component" value="Unassembled WGS sequence"/>
</dbReference>
<dbReference type="PANTHER" id="PTHR11309:SF148">
    <property type="entry name" value="SECRETED FRIZZLED-RELATED PROTEIN 1"/>
    <property type="match status" value="1"/>
</dbReference>
<dbReference type="InterPro" id="IPR000539">
    <property type="entry name" value="Frizzled/Smoothened_7TM"/>
</dbReference>
<gene>
    <name evidence="11" type="ORF">LOD99_4979</name>
</gene>
<sequence>MNYWILSISILLLIAITFADENSTNSSVCDYANQRISATIINELRKLYDQANGTCPYPMVDTDVDLNEVYSGLPCGYECKPPVISEQNYIIFKIFSGILGLIIWIFSFITLLTIVINFPLLNRFIARPVIFLVLCNFAVFSTFIVQLFGLSDYVTCNPDGSLALNQPSNHIGCSIGFCIIYYFNMASICWIPCLCHACFIKAKNIKKTYSKSMHKWEIVYEIIYHVLSWSIPMILLIIVLVQRAVAGQNIIGFCYLQSSEDSLYYFRLPTLILVSLSLPLLVFTVIRLYSIQMYLRAMMKAAQSAKNCRELRNFLIKISIFIVISLAHLTIISMYGINDYDSTDNFLSRLAKHTCCELQNEISGHQVCEVTVHELFGNPDAQLAVSYIFIISLFLQHFLLTCWIWRWEFLIHWILCIRDPCGKSRGGVFFQQHYSQYDPSSIDSSKFKGGFNIQLKETKGVPYAVNQINGTPELFEKAANV</sequence>
<dbReference type="GO" id="GO:0035567">
    <property type="term" value="P:non-canonical Wnt signaling pathway"/>
    <property type="evidence" value="ECO:0007669"/>
    <property type="project" value="TreeGrafter"/>
</dbReference>
<dbReference type="AlphaFoldDB" id="A0AAV7JTJ2"/>
<keyword evidence="6 8" id="KW-0472">Membrane</keyword>
<dbReference type="InterPro" id="IPR015526">
    <property type="entry name" value="Frizzled/SFRP"/>
</dbReference>
<keyword evidence="9" id="KW-0732">Signal</keyword>
<protein>
    <recommendedName>
        <fullName evidence="10">G-protein coupled receptors family 2 profile 2 domain-containing protein</fullName>
    </recommendedName>
</protein>
<dbReference type="Gene3D" id="1.20.1070.10">
    <property type="entry name" value="Rhodopsin 7-helix transmembrane proteins"/>
    <property type="match status" value="1"/>
</dbReference>
<evidence type="ECO:0000256" key="5">
    <source>
        <dbReference type="ARBA" id="ARBA00022989"/>
    </source>
</evidence>
<name>A0AAV7JTJ2_9METZ</name>
<feature type="signal peptide" evidence="9">
    <location>
        <begin position="1"/>
        <end position="19"/>
    </location>
</feature>
<organism evidence="11 12">
    <name type="scientific">Oopsacas minuta</name>
    <dbReference type="NCBI Taxonomy" id="111878"/>
    <lineage>
        <taxon>Eukaryota</taxon>
        <taxon>Metazoa</taxon>
        <taxon>Porifera</taxon>
        <taxon>Hexactinellida</taxon>
        <taxon>Hexasterophora</taxon>
        <taxon>Lyssacinosida</taxon>
        <taxon>Leucopsacidae</taxon>
        <taxon>Oopsacas</taxon>
    </lineage>
</organism>
<evidence type="ECO:0000259" key="10">
    <source>
        <dbReference type="PROSITE" id="PS50261"/>
    </source>
</evidence>
<proteinExistence type="inferred from homology"/>
<feature type="transmembrane region" description="Helical" evidence="8">
    <location>
        <begin position="265"/>
        <end position="289"/>
    </location>
</feature>
<reference evidence="11 12" key="1">
    <citation type="journal article" date="2023" name="BMC Biol.">
        <title>The compact genome of the sponge Oopsacas minuta (Hexactinellida) is lacking key metazoan core genes.</title>
        <authorList>
            <person name="Santini S."/>
            <person name="Schenkelaars Q."/>
            <person name="Jourda C."/>
            <person name="Duchesne M."/>
            <person name="Belahbib H."/>
            <person name="Rocher C."/>
            <person name="Selva M."/>
            <person name="Riesgo A."/>
            <person name="Vervoort M."/>
            <person name="Leys S.P."/>
            <person name="Kodjabachian L."/>
            <person name="Le Bivic A."/>
            <person name="Borchiellini C."/>
            <person name="Claverie J.M."/>
            <person name="Renard E."/>
        </authorList>
    </citation>
    <scope>NUCLEOTIDE SEQUENCE [LARGE SCALE GENOMIC DNA]</scope>
    <source>
        <strain evidence="11">SPO-2</strain>
    </source>
</reference>
<dbReference type="GO" id="GO:0060070">
    <property type="term" value="P:canonical Wnt signaling pathway"/>
    <property type="evidence" value="ECO:0007669"/>
    <property type="project" value="TreeGrafter"/>
</dbReference>
<evidence type="ECO:0000256" key="3">
    <source>
        <dbReference type="ARBA" id="ARBA00022473"/>
    </source>
</evidence>
<feature type="transmembrane region" description="Helical" evidence="8">
    <location>
        <begin position="90"/>
        <end position="117"/>
    </location>
</feature>
<feature type="transmembrane region" description="Helical" evidence="8">
    <location>
        <begin position="384"/>
        <end position="405"/>
    </location>
</feature>
<dbReference type="GO" id="GO:0016020">
    <property type="term" value="C:membrane"/>
    <property type="evidence" value="ECO:0007669"/>
    <property type="project" value="UniProtKB-SubCell"/>
</dbReference>
<feature type="transmembrane region" description="Helical" evidence="8">
    <location>
        <begin position="222"/>
        <end position="245"/>
    </location>
</feature>
<dbReference type="SMART" id="SM01330">
    <property type="entry name" value="Frizzled"/>
    <property type="match status" value="1"/>
</dbReference>
<dbReference type="PROSITE" id="PS50261">
    <property type="entry name" value="G_PROTEIN_RECEP_F2_4"/>
    <property type="match status" value="1"/>
</dbReference>
<keyword evidence="5 8" id="KW-1133">Transmembrane helix</keyword>
<dbReference type="GO" id="GO:0017147">
    <property type="term" value="F:Wnt-protein binding"/>
    <property type="evidence" value="ECO:0007669"/>
    <property type="project" value="TreeGrafter"/>
</dbReference>
<comment type="caution">
    <text evidence="11">The sequence shown here is derived from an EMBL/GenBank/DDBJ whole genome shotgun (WGS) entry which is preliminary data.</text>
</comment>
<dbReference type="PRINTS" id="PR00489">
    <property type="entry name" value="FRIZZLED"/>
</dbReference>
<feature type="domain" description="G-protein coupled receptors family 2 profile 2" evidence="10">
    <location>
        <begin position="93"/>
        <end position="323"/>
    </location>
</feature>
<dbReference type="EMBL" id="JAKMXF010000302">
    <property type="protein sequence ID" value="KAI6651731.1"/>
    <property type="molecule type" value="Genomic_DNA"/>
</dbReference>
<evidence type="ECO:0000256" key="2">
    <source>
        <dbReference type="ARBA" id="ARBA00008077"/>
    </source>
</evidence>
<evidence type="ECO:0000256" key="7">
    <source>
        <dbReference type="ARBA" id="ARBA00023170"/>
    </source>
</evidence>
<keyword evidence="12" id="KW-1185">Reference proteome</keyword>
<evidence type="ECO:0000313" key="12">
    <source>
        <dbReference type="Proteomes" id="UP001165289"/>
    </source>
</evidence>
<accession>A0AAV7JTJ2</accession>
<feature type="transmembrane region" description="Helical" evidence="8">
    <location>
        <begin position="169"/>
        <end position="202"/>
    </location>
</feature>
<keyword evidence="4 8" id="KW-0812">Transmembrane</keyword>
<evidence type="ECO:0000313" key="11">
    <source>
        <dbReference type="EMBL" id="KAI6651731.1"/>
    </source>
</evidence>
<comment type="subcellular location">
    <subcellularLocation>
        <location evidence="1">Membrane</location>
        <topology evidence="1">Multi-pass membrane protein</topology>
    </subcellularLocation>
</comment>
<dbReference type="GO" id="GO:0005615">
    <property type="term" value="C:extracellular space"/>
    <property type="evidence" value="ECO:0007669"/>
    <property type="project" value="TreeGrafter"/>
</dbReference>
<feature type="transmembrane region" description="Helical" evidence="8">
    <location>
        <begin position="314"/>
        <end position="337"/>
    </location>
</feature>
<feature type="transmembrane region" description="Helical" evidence="8">
    <location>
        <begin position="129"/>
        <end position="149"/>
    </location>
</feature>
<evidence type="ECO:0000256" key="4">
    <source>
        <dbReference type="ARBA" id="ARBA00022692"/>
    </source>
</evidence>
<comment type="similarity">
    <text evidence="2">Belongs to the G-protein coupled receptor Fz/Smo family.</text>
</comment>
<dbReference type="GO" id="GO:0004888">
    <property type="term" value="F:transmembrane signaling receptor activity"/>
    <property type="evidence" value="ECO:0007669"/>
    <property type="project" value="InterPro"/>
</dbReference>
<keyword evidence="7" id="KW-0675">Receptor</keyword>
<evidence type="ECO:0000256" key="6">
    <source>
        <dbReference type="ARBA" id="ARBA00023136"/>
    </source>
</evidence>
<feature type="chain" id="PRO_5043462471" description="G-protein coupled receptors family 2 profile 2 domain-containing protein" evidence="9">
    <location>
        <begin position="20"/>
        <end position="481"/>
    </location>
</feature>
<dbReference type="Pfam" id="PF01534">
    <property type="entry name" value="Frizzled"/>
    <property type="match status" value="1"/>
</dbReference>
<evidence type="ECO:0000256" key="8">
    <source>
        <dbReference type="SAM" id="Phobius"/>
    </source>
</evidence>
<dbReference type="PANTHER" id="PTHR11309">
    <property type="entry name" value="FRIZZLED"/>
    <property type="match status" value="1"/>
</dbReference>